<sequence>MGSGDFGAPVYSLEIPSIYFGITIGFCILTAIKAAQQTFAIHKRTRSVFNLYTWMVDDNFTRIWILLVTNILQAIINWMYIQGDLKGSVILWTLQTQLALQIIANRLGLIMADKRRVKYLKLSLLVAVGFVNIAVACIWIPARLTQSEQMLHINEIWDRVEKVIYLLMDLALNAAFLHKVRRELIAEGLTKYKRLFNFNASVVVISLSMDILIIVMMSFPNPFLYAQFHPVAYSVKLIIEITMANLITKIVREQNELNSYHTTNNTNSTRAADTF</sequence>
<dbReference type="PANTHER" id="PTHR35179:SF1">
    <property type="entry name" value="INTEGRAL MEMBRANE PROTEIN"/>
    <property type="match status" value="1"/>
</dbReference>
<dbReference type="PANTHER" id="PTHR35179">
    <property type="entry name" value="PROTEIN CBG02620"/>
    <property type="match status" value="1"/>
</dbReference>
<keyword evidence="1" id="KW-0472">Membrane</keyword>
<organism evidence="2 3">
    <name type="scientific">Verticillium longisporum</name>
    <name type="common">Verticillium dahliae var. longisporum</name>
    <dbReference type="NCBI Taxonomy" id="100787"/>
    <lineage>
        <taxon>Eukaryota</taxon>
        <taxon>Fungi</taxon>
        <taxon>Dikarya</taxon>
        <taxon>Ascomycota</taxon>
        <taxon>Pezizomycotina</taxon>
        <taxon>Sordariomycetes</taxon>
        <taxon>Hypocreomycetidae</taxon>
        <taxon>Glomerellales</taxon>
        <taxon>Plectosphaerellaceae</taxon>
        <taxon>Verticillium</taxon>
    </lineage>
</organism>
<protein>
    <submittedName>
        <fullName evidence="2">Uncharacterized protein</fullName>
    </submittedName>
</protein>
<feature type="transmembrane region" description="Helical" evidence="1">
    <location>
        <begin position="18"/>
        <end position="42"/>
    </location>
</feature>
<proteinExistence type="predicted"/>
<evidence type="ECO:0000256" key="1">
    <source>
        <dbReference type="SAM" id="Phobius"/>
    </source>
</evidence>
<keyword evidence="3" id="KW-1185">Reference proteome</keyword>
<name>A0A0G4LSX1_VERLO</name>
<feature type="transmembrane region" description="Helical" evidence="1">
    <location>
        <begin position="119"/>
        <end position="142"/>
    </location>
</feature>
<feature type="transmembrane region" description="Helical" evidence="1">
    <location>
        <begin position="162"/>
        <end position="178"/>
    </location>
</feature>
<gene>
    <name evidence="2" type="ORF">BN1708_014142</name>
</gene>
<dbReference type="Proteomes" id="UP000044602">
    <property type="component" value="Unassembled WGS sequence"/>
</dbReference>
<keyword evidence="1" id="KW-0812">Transmembrane</keyword>
<evidence type="ECO:0000313" key="2">
    <source>
        <dbReference type="EMBL" id="CRK25097.1"/>
    </source>
</evidence>
<accession>A0A0G4LSX1</accession>
<evidence type="ECO:0000313" key="3">
    <source>
        <dbReference type="Proteomes" id="UP000044602"/>
    </source>
</evidence>
<feature type="transmembrane region" description="Helical" evidence="1">
    <location>
        <begin position="87"/>
        <end position="107"/>
    </location>
</feature>
<feature type="transmembrane region" description="Helical" evidence="1">
    <location>
        <begin position="198"/>
        <end position="219"/>
    </location>
</feature>
<keyword evidence="1" id="KW-1133">Transmembrane helix</keyword>
<reference evidence="2 3" key="1">
    <citation type="submission" date="2015-05" db="EMBL/GenBank/DDBJ databases">
        <authorList>
            <person name="Wang D.B."/>
            <person name="Wang M."/>
        </authorList>
    </citation>
    <scope>NUCLEOTIDE SEQUENCE [LARGE SCALE GENOMIC DNA]</scope>
    <source>
        <strain evidence="2">VL1</strain>
    </source>
</reference>
<dbReference type="EMBL" id="CVQH01018335">
    <property type="protein sequence ID" value="CRK25097.1"/>
    <property type="molecule type" value="Genomic_DNA"/>
</dbReference>
<feature type="transmembrane region" description="Helical" evidence="1">
    <location>
        <begin position="63"/>
        <end position="81"/>
    </location>
</feature>
<dbReference type="AlphaFoldDB" id="A0A0G4LSX1"/>